<dbReference type="Proteomes" id="UP001597061">
    <property type="component" value="Unassembled WGS sequence"/>
</dbReference>
<dbReference type="EMBL" id="JBHTJI010000001">
    <property type="protein sequence ID" value="MFD0989989.1"/>
    <property type="molecule type" value="Genomic_DNA"/>
</dbReference>
<gene>
    <name evidence="2" type="ORF">ACFQ1R_07770</name>
</gene>
<sequence>MLRKIVDYKKLNEDILNLLVEKFPDGYDETDIISFRNAQNEIIEAVEVRTDDTIYLVKVGKRLVQAMEDFGDDDSDVADDDFEEVKVDDADANLDDDDDDDTPVKKEKLDDDGDDDDDDDDDADSDYDEEDEDDDID</sequence>
<organism evidence="2 3">
    <name type="scientific">Mariniflexile jejuense</name>
    <dbReference type="NCBI Taxonomy" id="1173582"/>
    <lineage>
        <taxon>Bacteria</taxon>
        <taxon>Pseudomonadati</taxon>
        <taxon>Bacteroidota</taxon>
        <taxon>Flavobacteriia</taxon>
        <taxon>Flavobacteriales</taxon>
        <taxon>Flavobacteriaceae</taxon>
        <taxon>Mariniflexile</taxon>
    </lineage>
</organism>
<feature type="compositionally biased region" description="Acidic residues" evidence="1">
    <location>
        <begin position="110"/>
        <end position="137"/>
    </location>
</feature>
<evidence type="ECO:0000313" key="3">
    <source>
        <dbReference type="Proteomes" id="UP001597061"/>
    </source>
</evidence>
<feature type="region of interest" description="Disordered" evidence="1">
    <location>
        <begin position="84"/>
        <end position="137"/>
    </location>
</feature>
<protein>
    <submittedName>
        <fullName evidence="2">DNA primase</fullName>
    </submittedName>
</protein>
<evidence type="ECO:0000313" key="2">
    <source>
        <dbReference type="EMBL" id="MFD0989989.1"/>
    </source>
</evidence>
<dbReference type="RefSeq" id="WP_379925573.1">
    <property type="nucleotide sequence ID" value="NZ_JBHTJI010000001.1"/>
</dbReference>
<evidence type="ECO:0000256" key="1">
    <source>
        <dbReference type="SAM" id="MobiDB-lite"/>
    </source>
</evidence>
<accession>A0ABW3JI47</accession>
<reference evidence="3" key="1">
    <citation type="journal article" date="2019" name="Int. J. Syst. Evol. Microbiol.">
        <title>The Global Catalogue of Microorganisms (GCM) 10K type strain sequencing project: providing services to taxonomists for standard genome sequencing and annotation.</title>
        <authorList>
            <consortium name="The Broad Institute Genomics Platform"/>
            <consortium name="The Broad Institute Genome Sequencing Center for Infectious Disease"/>
            <person name="Wu L."/>
            <person name="Ma J."/>
        </authorList>
    </citation>
    <scope>NUCLEOTIDE SEQUENCE [LARGE SCALE GENOMIC DNA]</scope>
    <source>
        <strain evidence="3">CCUG 62414</strain>
    </source>
</reference>
<keyword evidence="3" id="KW-1185">Reference proteome</keyword>
<proteinExistence type="predicted"/>
<name>A0ABW3JI47_9FLAO</name>
<feature type="compositionally biased region" description="Acidic residues" evidence="1">
    <location>
        <begin position="90"/>
        <end position="101"/>
    </location>
</feature>
<comment type="caution">
    <text evidence="2">The sequence shown here is derived from an EMBL/GenBank/DDBJ whole genome shotgun (WGS) entry which is preliminary data.</text>
</comment>